<evidence type="ECO:0000313" key="2">
    <source>
        <dbReference type="EMBL" id="TCN34027.1"/>
    </source>
</evidence>
<reference evidence="2 3" key="1">
    <citation type="submission" date="2019-03" db="EMBL/GenBank/DDBJ databases">
        <title>Genomic Encyclopedia of Type Strains, Phase IV (KMG-V): Genome sequencing to study the core and pangenomes of soil and plant-associated prokaryotes.</title>
        <authorList>
            <person name="Whitman W."/>
        </authorList>
    </citation>
    <scope>NUCLEOTIDE SEQUENCE [LARGE SCALE GENOMIC DNA]</scope>
    <source>
        <strain evidence="2 3">23C40</strain>
    </source>
</reference>
<dbReference type="RefSeq" id="WP_165913886.1">
    <property type="nucleotide sequence ID" value="NZ_SLVU01000002.1"/>
</dbReference>
<dbReference type="InterPro" id="IPR011990">
    <property type="entry name" value="TPR-like_helical_dom_sf"/>
</dbReference>
<dbReference type="Gene3D" id="1.25.40.10">
    <property type="entry name" value="Tetratricopeptide repeat domain"/>
    <property type="match status" value="1"/>
</dbReference>
<feature type="repeat" description="TPR" evidence="1">
    <location>
        <begin position="82"/>
        <end position="115"/>
    </location>
</feature>
<dbReference type="PANTHER" id="PTHR12558">
    <property type="entry name" value="CELL DIVISION CYCLE 16,23,27"/>
    <property type="match status" value="1"/>
</dbReference>
<dbReference type="AlphaFoldDB" id="A0A4R2C0Z3"/>
<accession>A0A4R2C0Z3</accession>
<dbReference type="Pfam" id="PF13432">
    <property type="entry name" value="TPR_16"/>
    <property type="match status" value="1"/>
</dbReference>
<dbReference type="InterPro" id="IPR019734">
    <property type="entry name" value="TPR_rpt"/>
</dbReference>
<protein>
    <submittedName>
        <fullName evidence="2">Flp pilus assembly protein TadD</fullName>
    </submittedName>
</protein>
<dbReference type="Pfam" id="PF14559">
    <property type="entry name" value="TPR_19"/>
    <property type="match status" value="1"/>
</dbReference>
<dbReference type="Proteomes" id="UP000295043">
    <property type="component" value="Unassembled WGS sequence"/>
</dbReference>
<proteinExistence type="predicted"/>
<evidence type="ECO:0000256" key="1">
    <source>
        <dbReference type="PROSITE-ProRule" id="PRU00339"/>
    </source>
</evidence>
<feature type="repeat" description="TPR" evidence="1">
    <location>
        <begin position="149"/>
        <end position="182"/>
    </location>
</feature>
<name>A0A4R2C0Z3_9HYPH</name>
<dbReference type="PROSITE" id="PS51257">
    <property type="entry name" value="PROKAR_LIPOPROTEIN"/>
    <property type="match status" value="1"/>
</dbReference>
<dbReference type="PROSITE" id="PS50005">
    <property type="entry name" value="TPR"/>
    <property type="match status" value="2"/>
</dbReference>
<gene>
    <name evidence="2" type="ORF">EV184_102338</name>
</gene>
<dbReference type="PANTHER" id="PTHR12558:SF13">
    <property type="entry name" value="CELL DIVISION CYCLE PROTEIN 27 HOMOLOG"/>
    <property type="match status" value="1"/>
</dbReference>
<keyword evidence="1" id="KW-0802">TPR repeat</keyword>
<comment type="caution">
    <text evidence="2">The sequence shown here is derived from an EMBL/GenBank/DDBJ whole genome shotgun (WGS) entry which is preliminary data.</text>
</comment>
<organism evidence="2 3">
    <name type="scientific">Sinorhizobium americanum</name>
    <dbReference type="NCBI Taxonomy" id="194963"/>
    <lineage>
        <taxon>Bacteria</taxon>
        <taxon>Pseudomonadati</taxon>
        <taxon>Pseudomonadota</taxon>
        <taxon>Alphaproteobacteria</taxon>
        <taxon>Hyphomicrobiales</taxon>
        <taxon>Rhizobiaceae</taxon>
        <taxon>Sinorhizobium/Ensifer group</taxon>
        <taxon>Sinorhizobium</taxon>
    </lineage>
</organism>
<evidence type="ECO:0000313" key="3">
    <source>
        <dbReference type="Proteomes" id="UP000295043"/>
    </source>
</evidence>
<dbReference type="EMBL" id="SLVU01000002">
    <property type="protein sequence ID" value="TCN34027.1"/>
    <property type="molecule type" value="Genomic_DNA"/>
</dbReference>
<dbReference type="SMART" id="SM00028">
    <property type="entry name" value="TPR"/>
    <property type="match status" value="2"/>
</dbReference>
<dbReference type="SUPFAM" id="SSF48452">
    <property type="entry name" value="TPR-like"/>
    <property type="match status" value="1"/>
</dbReference>
<sequence length="284" mass="29465">MKTWWNPNSGRCRHAVGPGTGIVLALLALSACTTVPADKEKDKQASAQTKLLSVAESIEAKGESATALALYERAAVNAPNDASMRVRLGNARLKAGDAEAAEEAFRAALEINAKDPDALLGLGTAQLQKGEAESAARSLAPAAEALNSVVAYNRLGTALVFSGNGGAAEGAFSRALALQPSNLDTATNLALAEALSNNLTQAVTHMAGVVGSPLAERRHFVNYLIVLTMAGEMEKARSVAVPDMSARQKSQILAKAAKLRSIPDVARRAQEIGLLAASRNDGVT</sequence>